<reference evidence="1" key="1">
    <citation type="submission" date="2022-07" db="EMBL/GenBank/DDBJ databases">
        <authorList>
            <person name="Trinca V."/>
            <person name="Uliana J.V.C."/>
            <person name="Torres T.T."/>
            <person name="Ward R.J."/>
            <person name="Monesi N."/>
        </authorList>
    </citation>
    <scope>NUCLEOTIDE SEQUENCE</scope>
    <source>
        <strain evidence="1">HSMRA1968</strain>
        <tissue evidence="1">Whole embryos</tissue>
    </source>
</reference>
<dbReference type="SUPFAM" id="SSF116846">
    <property type="entry name" value="MIT domain"/>
    <property type="match status" value="1"/>
</dbReference>
<organism evidence="1 2">
    <name type="scientific">Pseudolycoriella hygida</name>
    <dbReference type="NCBI Taxonomy" id="35572"/>
    <lineage>
        <taxon>Eukaryota</taxon>
        <taxon>Metazoa</taxon>
        <taxon>Ecdysozoa</taxon>
        <taxon>Arthropoda</taxon>
        <taxon>Hexapoda</taxon>
        <taxon>Insecta</taxon>
        <taxon>Pterygota</taxon>
        <taxon>Neoptera</taxon>
        <taxon>Endopterygota</taxon>
        <taxon>Diptera</taxon>
        <taxon>Nematocera</taxon>
        <taxon>Sciaroidea</taxon>
        <taxon>Sciaridae</taxon>
        <taxon>Pseudolycoriella</taxon>
    </lineage>
</organism>
<keyword evidence="2" id="KW-1185">Reference proteome</keyword>
<protein>
    <submittedName>
        <fullName evidence="1">Uncharacterized protein</fullName>
    </submittedName>
</protein>
<sequence length="105" mass="11988">MINDEQMTHQMCRTSPSLQSALEIGRKGELYAFEKSHKIALENLAVSLGLLIPLIQQEPPGPRRDMLHFITSKWMVEAERLKKDIEKEDLDNATEVPSQHSCCIQ</sequence>
<evidence type="ECO:0000313" key="2">
    <source>
        <dbReference type="Proteomes" id="UP001151699"/>
    </source>
</evidence>
<proteinExistence type="predicted"/>
<dbReference type="Proteomes" id="UP001151699">
    <property type="component" value="Chromosome X"/>
</dbReference>
<dbReference type="OrthoDB" id="346907at2759"/>
<dbReference type="EMBL" id="WJQU01000003">
    <property type="protein sequence ID" value="KAJ6637838.1"/>
    <property type="molecule type" value="Genomic_DNA"/>
</dbReference>
<dbReference type="Gene3D" id="1.20.58.80">
    <property type="entry name" value="Phosphotransferase system, lactose/cellobiose-type IIA subunit"/>
    <property type="match status" value="1"/>
</dbReference>
<gene>
    <name evidence="1" type="ORF">Bhyg_10569</name>
</gene>
<comment type="caution">
    <text evidence="1">The sequence shown here is derived from an EMBL/GenBank/DDBJ whole genome shotgun (WGS) entry which is preliminary data.</text>
</comment>
<name>A0A9Q0MTU6_9DIPT</name>
<dbReference type="AlphaFoldDB" id="A0A9Q0MTU6"/>
<evidence type="ECO:0000313" key="1">
    <source>
        <dbReference type="EMBL" id="KAJ6637838.1"/>
    </source>
</evidence>
<accession>A0A9Q0MTU6</accession>
<dbReference type="InterPro" id="IPR036181">
    <property type="entry name" value="MIT_dom_sf"/>
</dbReference>